<evidence type="ECO:0000313" key="3">
    <source>
        <dbReference type="Proteomes" id="UP000470980"/>
    </source>
</evidence>
<evidence type="ECO:0000313" key="2">
    <source>
        <dbReference type="EMBL" id="MYY73911.1"/>
    </source>
</evidence>
<dbReference type="EMBL" id="VSTR01000031">
    <property type="protein sequence ID" value="MYY73911.1"/>
    <property type="molecule type" value="Genomic_DNA"/>
</dbReference>
<proteinExistence type="predicted"/>
<dbReference type="InterPro" id="IPR025668">
    <property type="entry name" value="Tnp_DDE_dom"/>
</dbReference>
<comment type="caution">
    <text evidence="2">The sequence shown here is derived from an EMBL/GenBank/DDBJ whole genome shotgun (WGS) entry which is preliminary data.</text>
</comment>
<dbReference type="RefSeq" id="WP_161011188.1">
    <property type="nucleotide sequence ID" value="NZ_VSTR01000031.1"/>
</dbReference>
<name>A0ABD6J8P9_9LACO</name>
<evidence type="ECO:0000259" key="1">
    <source>
        <dbReference type="Pfam" id="PF13612"/>
    </source>
</evidence>
<protein>
    <submittedName>
        <fullName evidence="2">IS982 family transposase</fullName>
    </submittedName>
</protein>
<dbReference type="Proteomes" id="UP000470980">
    <property type="component" value="Unassembled WGS sequence"/>
</dbReference>
<sequence length="268" mass="31772">MNCLKLKRFSHHLQVSFKDLVIICRHWYRLYAPAEFTHRRNIDQIKTTDSLILALLIWQAKTGIESQRRFCECFNCLSHSRFNRRSRQLLQLIYQIRQEMNKKVDLNGQFLIIDSFPVPVCQPIRNYRAKIFRGYANIGYKATKKIYFYGFKVHAIVSDDGYILDYVVTKASVHDARETVELLENTHPSNYYLLGDEGYLGKELHQQLKQMGYELWTPYRKNMTGAKKHNDHQLMAIRRTIESDFSLLTYYNAENNRARSLIGFQSRL</sequence>
<accession>A0ABD6J8P9</accession>
<dbReference type="Pfam" id="PF13612">
    <property type="entry name" value="DDE_Tnp_1_3"/>
    <property type="match status" value="1"/>
</dbReference>
<organism evidence="2 3">
    <name type="scientific">Ligilactobacillus salivarius</name>
    <dbReference type="NCBI Taxonomy" id="1624"/>
    <lineage>
        <taxon>Bacteria</taxon>
        <taxon>Bacillati</taxon>
        <taxon>Bacillota</taxon>
        <taxon>Bacilli</taxon>
        <taxon>Lactobacillales</taxon>
        <taxon>Lactobacillaceae</taxon>
        <taxon>Ligilactobacillus</taxon>
    </lineage>
</organism>
<dbReference type="NCBIfam" id="NF033520">
    <property type="entry name" value="transpos_IS982"/>
    <property type="match status" value="1"/>
</dbReference>
<dbReference type="AlphaFoldDB" id="A0ABD6J8P9"/>
<gene>
    <name evidence="2" type="ORF">FYL10_09830</name>
</gene>
<feature type="non-terminal residue" evidence="2">
    <location>
        <position position="268"/>
    </location>
</feature>
<reference evidence="2 3" key="1">
    <citation type="journal article" date="2020" name="Food Funct.">
        <title>Screening of Lactobacillus salivarius strains from the feces of Chinese populations and the evaluation of their effects against intestinal inflammation in mice.</title>
        <authorList>
            <person name="Zhai Q."/>
            <person name="Shen X."/>
            <person name="Cen S."/>
            <person name="Zhang C."/>
            <person name="Tian F."/>
            <person name="Zhao J."/>
            <person name="Zhang H."/>
            <person name="Xue Y."/>
            <person name="Chen W."/>
        </authorList>
    </citation>
    <scope>NUCLEOTIDE SEQUENCE [LARGE SCALE GENOMIC DNA]</scope>
    <source>
        <strain evidence="2 3">FZJTZ9M6.scaf</strain>
    </source>
</reference>
<feature type="domain" description="Transposase DDE" evidence="1">
    <location>
        <begin position="111"/>
        <end position="248"/>
    </location>
</feature>